<name>A0ABZ1NBH3_9NOCA</name>
<accession>A0ABZ1NBH3</accession>
<evidence type="ECO:0000256" key="1">
    <source>
        <dbReference type="SAM" id="SignalP"/>
    </source>
</evidence>
<dbReference type="Proteomes" id="UP001621418">
    <property type="component" value="Chromosome"/>
</dbReference>
<dbReference type="GeneID" id="91380212"/>
<reference evidence="2 3" key="1">
    <citation type="submission" date="2022-10" db="EMBL/GenBank/DDBJ databases">
        <title>The complete genomes of actinobacterial strains from the NBC collection.</title>
        <authorList>
            <person name="Joergensen T.S."/>
            <person name="Alvarez Arevalo M."/>
            <person name="Sterndorff E.B."/>
            <person name="Faurdal D."/>
            <person name="Vuksanovic O."/>
            <person name="Mourched A.-S."/>
            <person name="Charusanti P."/>
            <person name="Shaw S."/>
            <person name="Blin K."/>
            <person name="Weber T."/>
        </authorList>
    </citation>
    <scope>NUCLEOTIDE SEQUENCE [LARGE SCALE GENOMIC DNA]</scope>
    <source>
        <strain evidence="2 3">NBC_01413</strain>
    </source>
</reference>
<dbReference type="RefSeq" id="WP_328658383.1">
    <property type="nucleotide sequence ID" value="NZ_CP108014.1"/>
</dbReference>
<gene>
    <name evidence="2" type="ORF">OG308_04470</name>
</gene>
<proteinExistence type="predicted"/>
<keyword evidence="1" id="KW-0732">Signal</keyword>
<protein>
    <recommendedName>
        <fullName evidence="4">Secreted protein</fullName>
    </recommendedName>
</protein>
<evidence type="ECO:0008006" key="4">
    <source>
        <dbReference type="Google" id="ProtNLM"/>
    </source>
</evidence>
<organism evidence="2 3">
    <name type="scientific">Nocardia salmonicida</name>
    <dbReference type="NCBI Taxonomy" id="53431"/>
    <lineage>
        <taxon>Bacteria</taxon>
        <taxon>Bacillati</taxon>
        <taxon>Actinomycetota</taxon>
        <taxon>Actinomycetes</taxon>
        <taxon>Mycobacteriales</taxon>
        <taxon>Nocardiaceae</taxon>
        <taxon>Nocardia</taxon>
    </lineage>
</organism>
<keyword evidence="3" id="KW-1185">Reference proteome</keyword>
<evidence type="ECO:0000313" key="3">
    <source>
        <dbReference type="Proteomes" id="UP001621418"/>
    </source>
</evidence>
<feature type="signal peptide" evidence="1">
    <location>
        <begin position="1"/>
        <end position="26"/>
    </location>
</feature>
<sequence>MKVSALLATPLVAVALSAVGAGSAQADDFVGTDNYAATDYPQSCLIVQNHIGDTLTVRMDYPTGYSHWEIDPEQVTWLDWGDSPVTSPSGHWQLRVYPPVQASWVFDTGATRGGSCNGSWIFTAS</sequence>
<dbReference type="EMBL" id="CP109527">
    <property type="protein sequence ID" value="WTY37138.1"/>
    <property type="molecule type" value="Genomic_DNA"/>
</dbReference>
<feature type="chain" id="PRO_5046921092" description="Secreted protein" evidence="1">
    <location>
        <begin position="27"/>
        <end position="125"/>
    </location>
</feature>
<evidence type="ECO:0000313" key="2">
    <source>
        <dbReference type="EMBL" id="WTY37138.1"/>
    </source>
</evidence>